<dbReference type="InterPro" id="IPR013830">
    <property type="entry name" value="SGNH_hydro"/>
</dbReference>
<evidence type="ECO:0000313" key="3">
    <source>
        <dbReference type="Proteomes" id="UP000273811"/>
    </source>
</evidence>
<dbReference type="InterPro" id="IPR051532">
    <property type="entry name" value="Ester_Hydrolysis_Enzymes"/>
</dbReference>
<evidence type="ECO:0000313" key="2">
    <source>
        <dbReference type="EMBL" id="RWR13654.1"/>
    </source>
</evidence>
<dbReference type="CDD" id="cd00229">
    <property type="entry name" value="SGNH_hydrolase"/>
    <property type="match status" value="1"/>
</dbReference>
<sequence>MFKNRKYNLTGKNWLIIGDSITDKRHHPKTKKYHEYIREKTGCKVLDYGVSGSGFTVKESFLERLQRTPPDADYITVFGGTNDFRLGSKPLGVFQDKNNDSFYGSLHLFFEALIKKYPTKILSAITPLPRWRESEGDWNSRGETLKQYTEAVKEVTGFYGIPCKDMYSEGGIYAKNPVFITTFMPDGLHPNSEGHRLFHNKILTFLEGL</sequence>
<dbReference type="Gene3D" id="3.40.50.1110">
    <property type="entry name" value="SGNH hydrolase"/>
    <property type="match status" value="1"/>
</dbReference>
<proteinExistence type="predicted"/>
<keyword evidence="3" id="KW-1185">Reference proteome</keyword>
<evidence type="ECO:0000259" key="1">
    <source>
        <dbReference type="Pfam" id="PF13472"/>
    </source>
</evidence>
<dbReference type="InterPro" id="IPR036514">
    <property type="entry name" value="SGNH_hydro_sf"/>
</dbReference>
<dbReference type="Proteomes" id="UP000273811">
    <property type="component" value="Unassembled WGS sequence"/>
</dbReference>
<protein>
    <submittedName>
        <fullName evidence="2">SGNH/GDSL hydrolase family protein</fullName>
    </submittedName>
</protein>
<dbReference type="AlphaFoldDB" id="A0A443IZR1"/>
<comment type="caution">
    <text evidence="2">The sequence shown here is derived from an EMBL/GenBank/DDBJ whole genome shotgun (WGS) entry which is preliminary data.</text>
</comment>
<name>A0A443IZR1_9BACI</name>
<dbReference type="RefSeq" id="WP_120070566.1">
    <property type="nucleotide sequence ID" value="NZ_CP126113.1"/>
</dbReference>
<gene>
    <name evidence="2" type="ORF">D4N35_004380</name>
</gene>
<dbReference type="GO" id="GO:0004622">
    <property type="term" value="F:phosphatidylcholine lysophospholipase activity"/>
    <property type="evidence" value="ECO:0007669"/>
    <property type="project" value="TreeGrafter"/>
</dbReference>
<accession>A0A443IZR1</accession>
<organism evidence="2 3">
    <name type="scientific">Siminovitchia fortis</name>
    <dbReference type="NCBI Taxonomy" id="254758"/>
    <lineage>
        <taxon>Bacteria</taxon>
        <taxon>Bacillati</taxon>
        <taxon>Bacillota</taxon>
        <taxon>Bacilli</taxon>
        <taxon>Bacillales</taxon>
        <taxon>Bacillaceae</taxon>
        <taxon>Siminovitchia</taxon>
    </lineage>
</organism>
<reference evidence="2" key="1">
    <citation type="submission" date="2018-12" db="EMBL/GenBank/DDBJ databases">
        <authorList>
            <person name="Sun L."/>
            <person name="Chen Z."/>
        </authorList>
    </citation>
    <scope>NUCLEOTIDE SEQUENCE [LARGE SCALE GENOMIC DNA]</scope>
    <source>
        <strain evidence="2">DSM 16012</strain>
    </source>
</reference>
<keyword evidence="2" id="KW-0378">Hydrolase</keyword>
<dbReference type="EMBL" id="QYTU02000005">
    <property type="protein sequence ID" value="RWR13654.1"/>
    <property type="molecule type" value="Genomic_DNA"/>
</dbReference>
<dbReference type="PANTHER" id="PTHR30383:SF5">
    <property type="entry name" value="SGNH HYDROLASE-TYPE ESTERASE DOMAIN-CONTAINING PROTEIN"/>
    <property type="match status" value="1"/>
</dbReference>
<dbReference type="PANTHER" id="PTHR30383">
    <property type="entry name" value="THIOESTERASE 1/PROTEASE 1/LYSOPHOSPHOLIPASE L1"/>
    <property type="match status" value="1"/>
</dbReference>
<dbReference type="Pfam" id="PF13472">
    <property type="entry name" value="Lipase_GDSL_2"/>
    <property type="match status" value="1"/>
</dbReference>
<feature type="domain" description="SGNH hydrolase-type esterase" evidence="1">
    <location>
        <begin position="17"/>
        <end position="197"/>
    </location>
</feature>
<dbReference type="OrthoDB" id="2060945at2"/>
<dbReference type="SUPFAM" id="SSF52266">
    <property type="entry name" value="SGNH hydrolase"/>
    <property type="match status" value="1"/>
</dbReference>